<comment type="caution">
    <text evidence="1">The sequence shown here is derived from an EMBL/GenBank/DDBJ whole genome shotgun (WGS) entry which is preliminary data.</text>
</comment>
<sequence>MLDTLITSKTRIKLLLKFFLNSSTQGYLRNLESEFGDSTNAIRLELNKFEQAGMLASTTEGNKKIFKANTEHPLFPEIQALVRKYIGLDRIIEQVIGRVGDLQLVCLVGDYARGIDSGKMEVVLVGENLNADYLDKMSTKAQEIIHRKVHYTTLSPAAFSDKNYPDSHCLVLWES</sequence>
<accession>A0ABT8F8A3</accession>
<dbReference type="Proteomes" id="UP001168552">
    <property type="component" value="Unassembled WGS sequence"/>
</dbReference>
<proteinExistence type="predicted"/>
<dbReference type="EMBL" id="JAUHJS010000007">
    <property type="protein sequence ID" value="MDN4166609.1"/>
    <property type="molecule type" value="Genomic_DNA"/>
</dbReference>
<dbReference type="RefSeq" id="WP_320005147.1">
    <property type="nucleotide sequence ID" value="NZ_JAUHJS010000007.1"/>
</dbReference>
<organism evidence="1 2">
    <name type="scientific">Shiella aurantiaca</name>
    <dbReference type="NCBI Taxonomy" id="3058365"/>
    <lineage>
        <taxon>Bacteria</taxon>
        <taxon>Pseudomonadati</taxon>
        <taxon>Bacteroidota</taxon>
        <taxon>Cytophagia</taxon>
        <taxon>Cytophagales</taxon>
        <taxon>Shiellaceae</taxon>
        <taxon>Shiella</taxon>
    </lineage>
</organism>
<reference evidence="1" key="1">
    <citation type="submission" date="2023-06" db="EMBL/GenBank/DDBJ databases">
        <title>Cytophagales bacterium Strain LB-30, isolated from soil.</title>
        <authorList>
            <person name="Liu B."/>
        </authorList>
    </citation>
    <scope>NUCLEOTIDE SEQUENCE</scope>
    <source>
        <strain evidence="1">LB-30</strain>
    </source>
</reference>
<keyword evidence="2" id="KW-1185">Reference proteome</keyword>
<name>A0ABT8F8A3_9BACT</name>
<evidence type="ECO:0000313" key="2">
    <source>
        <dbReference type="Proteomes" id="UP001168552"/>
    </source>
</evidence>
<evidence type="ECO:0000313" key="1">
    <source>
        <dbReference type="EMBL" id="MDN4166609.1"/>
    </source>
</evidence>
<protein>
    <submittedName>
        <fullName evidence="1">ArsR family transcriptional regulator</fullName>
    </submittedName>
</protein>
<gene>
    <name evidence="1" type="ORF">QWY31_13955</name>
</gene>